<dbReference type="Pfam" id="PF20143">
    <property type="entry name" value="NAD_kinase_C"/>
    <property type="match status" value="1"/>
</dbReference>
<dbReference type="EMBL" id="CAFABG010000001">
    <property type="protein sequence ID" value="CAB4818050.1"/>
    <property type="molecule type" value="Genomic_DNA"/>
</dbReference>
<reference evidence="1" key="1">
    <citation type="submission" date="2020-05" db="EMBL/GenBank/DDBJ databases">
        <authorList>
            <person name="Chiriac C."/>
            <person name="Salcher M."/>
            <person name="Ghai R."/>
            <person name="Kavagutti S V."/>
        </authorList>
    </citation>
    <scope>NUCLEOTIDE SEQUENCE</scope>
</reference>
<dbReference type="Pfam" id="PF01513">
    <property type="entry name" value="NAD_kinase"/>
    <property type="match status" value="1"/>
</dbReference>
<dbReference type="GO" id="GO:0006741">
    <property type="term" value="P:NADP+ biosynthetic process"/>
    <property type="evidence" value="ECO:0007669"/>
    <property type="project" value="InterPro"/>
</dbReference>
<proteinExistence type="predicted"/>
<protein>
    <submittedName>
        <fullName evidence="1">Unannotated protein</fullName>
    </submittedName>
</protein>
<gene>
    <name evidence="1" type="ORF">UFOPK3181_00025</name>
</gene>
<dbReference type="PANTHER" id="PTHR40697">
    <property type="entry name" value="ACETOIN CATABOLISM PROTEIN X"/>
    <property type="match status" value="1"/>
</dbReference>
<sequence>MGLIVNPISGMGGKVGLHGTDRESFRTAIGLGARPTSGERTIRALRGLVRDLELFDFYAVKGVLGGDYLEALGITYQYLTTDTVHEITSGYDTQITVSAMIEAGIDLILFSGGDGTARDIFCVIGDSSLILGIPSGVKMRSEVFGIYPESIPEIMVGLAKNFQGHQPDSAEILDVSETLDSNGSWSTELFGVAKTPRTRRLIQSGKISGQSHSEVGLRELAREIATEMIPGKLYLIGPGRSAHLLLEERGVKGSFVGVDALVDGVVLKTDCSEVEILSLLERYEQRELILGVIGGQGFLLGRGNQQISTAVISALGFGAIKVIASAQKIGALIPATLHVDLEVSGEQMVFPRYIQVHTAPNRTILCSIEVPARHEAIMVM</sequence>
<evidence type="ECO:0000313" key="1">
    <source>
        <dbReference type="EMBL" id="CAB4818050.1"/>
    </source>
</evidence>
<accession>A0A6J6Z8B7</accession>
<dbReference type="InterPro" id="IPR002504">
    <property type="entry name" value="NADK"/>
</dbReference>
<dbReference type="GO" id="GO:0003951">
    <property type="term" value="F:NAD+ kinase activity"/>
    <property type="evidence" value="ECO:0007669"/>
    <property type="project" value="InterPro"/>
</dbReference>
<dbReference type="PANTHER" id="PTHR40697:SF2">
    <property type="entry name" value="ATP-NAD KINASE-RELATED"/>
    <property type="match status" value="1"/>
</dbReference>
<organism evidence="1">
    <name type="scientific">freshwater metagenome</name>
    <dbReference type="NCBI Taxonomy" id="449393"/>
    <lineage>
        <taxon>unclassified sequences</taxon>
        <taxon>metagenomes</taxon>
        <taxon>ecological metagenomes</taxon>
    </lineage>
</organism>
<dbReference type="AlphaFoldDB" id="A0A6J6Z8B7"/>
<dbReference type="InterPro" id="IPR039065">
    <property type="entry name" value="AcoX-like"/>
</dbReference>
<name>A0A6J6Z8B7_9ZZZZ</name>